<dbReference type="RefSeq" id="WP_179794205.1">
    <property type="nucleotide sequence ID" value="NZ_BAABHP010000021.1"/>
</dbReference>
<protein>
    <recommendedName>
        <fullName evidence="5">ATP-binding protein</fullName>
    </recommendedName>
</protein>
<dbReference type="AlphaFoldDB" id="A0A7Y9DWL1"/>
<feature type="region of interest" description="Disordered" evidence="1">
    <location>
        <begin position="128"/>
        <end position="162"/>
    </location>
</feature>
<comment type="caution">
    <text evidence="3">The sequence shown here is derived from an EMBL/GenBank/DDBJ whole genome shotgun (WGS) entry which is preliminary data.</text>
</comment>
<evidence type="ECO:0000256" key="2">
    <source>
        <dbReference type="SAM" id="SignalP"/>
    </source>
</evidence>
<evidence type="ECO:0000313" key="3">
    <source>
        <dbReference type="EMBL" id="NYD36542.1"/>
    </source>
</evidence>
<evidence type="ECO:0000313" key="4">
    <source>
        <dbReference type="Proteomes" id="UP000535890"/>
    </source>
</evidence>
<feature type="signal peptide" evidence="2">
    <location>
        <begin position="1"/>
        <end position="27"/>
    </location>
</feature>
<proteinExistence type="predicted"/>
<dbReference type="Proteomes" id="UP000535890">
    <property type="component" value="Unassembled WGS sequence"/>
</dbReference>
<evidence type="ECO:0000256" key="1">
    <source>
        <dbReference type="SAM" id="MobiDB-lite"/>
    </source>
</evidence>
<gene>
    <name evidence="3" type="ORF">BJ983_002644</name>
</gene>
<evidence type="ECO:0008006" key="5">
    <source>
        <dbReference type="Google" id="ProtNLM"/>
    </source>
</evidence>
<reference evidence="3 4" key="1">
    <citation type="submission" date="2020-07" db="EMBL/GenBank/DDBJ databases">
        <title>Sequencing the genomes of 1000 actinobacteria strains.</title>
        <authorList>
            <person name="Klenk H.-P."/>
        </authorList>
    </citation>
    <scope>NUCLEOTIDE SEQUENCE [LARGE SCALE GENOMIC DNA]</scope>
    <source>
        <strain evidence="3 4">DSM 45772</strain>
    </source>
</reference>
<organism evidence="3 4">
    <name type="scientific">Actinomycetospora corticicola</name>
    <dbReference type="NCBI Taxonomy" id="663602"/>
    <lineage>
        <taxon>Bacteria</taxon>
        <taxon>Bacillati</taxon>
        <taxon>Actinomycetota</taxon>
        <taxon>Actinomycetes</taxon>
        <taxon>Pseudonocardiales</taxon>
        <taxon>Pseudonocardiaceae</taxon>
        <taxon>Actinomycetospora</taxon>
    </lineage>
</organism>
<name>A0A7Y9DWL1_9PSEU</name>
<feature type="chain" id="PRO_5031501557" description="ATP-binding protein" evidence="2">
    <location>
        <begin position="28"/>
        <end position="162"/>
    </location>
</feature>
<accession>A0A7Y9DWL1</accession>
<keyword evidence="4" id="KW-1185">Reference proteome</keyword>
<keyword evidence="2" id="KW-0732">Signal</keyword>
<dbReference type="EMBL" id="JACCBN010000001">
    <property type="protein sequence ID" value="NYD36542.1"/>
    <property type="molecule type" value="Genomic_DNA"/>
</dbReference>
<sequence>MSIVRRAVVGAAVLGAGLTSFAGIASAAPVAPPGVDGAVAAAGAAATAGTQAGLAGAQAGLSAANAAAAVAKNVAGVDIPGLDAVPGFDSVADIPGLTQGLDAIPSAGDLAGFADLTKLPTDPTAFGDTLTQGLPTAEDLSQGLSPEALTPDLSALDALSGS</sequence>